<evidence type="ECO:0000259" key="14">
    <source>
        <dbReference type="PROSITE" id="PS50021"/>
    </source>
</evidence>
<evidence type="ECO:0000256" key="6">
    <source>
        <dbReference type="ARBA" id="ARBA00022691"/>
    </source>
</evidence>
<evidence type="ECO:0000313" key="18">
    <source>
        <dbReference type="Proteomes" id="UP000646548"/>
    </source>
</evidence>
<feature type="compositionally biased region" description="Basic and acidic residues" evidence="13">
    <location>
        <begin position="787"/>
        <end position="799"/>
    </location>
</feature>
<dbReference type="PROSITE" id="PS51679">
    <property type="entry name" value="SAM_MT_C5"/>
    <property type="match status" value="1"/>
</dbReference>
<dbReference type="EMBL" id="WKFB01000500">
    <property type="protein sequence ID" value="KAF6721245.1"/>
    <property type="molecule type" value="Genomic_DNA"/>
</dbReference>
<name>A0A834C6C2_ORYME</name>
<dbReference type="SUPFAM" id="SSF63748">
    <property type="entry name" value="Tudor/PWWP/MBT"/>
    <property type="match status" value="1"/>
</dbReference>
<evidence type="ECO:0000256" key="12">
    <source>
        <dbReference type="PROSITE-ProRule" id="PRU01016"/>
    </source>
</evidence>
<reference evidence="17" key="1">
    <citation type="journal article" name="BMC Genomics">
        <title>Long-read sequencing and de novo genome assembly of marine medaka (Oryzias melastigma).</title>
        <authorList>
            <person name="Liang P."/>
            <person name="Saqib H.S.A."/>
            <person name="Ni X."/>
            <person name="Shen Y."/>
        </authorList>
    </citation>
    <scope>NUCLEOTIDE SEQUENCE</scope>
    <source>
        <strain evidence="17">Bigg-433</strain>
    </source>
</reference>
<dbReference type="InterPro" id="IPR000313">
    <property type="entry name" value="PWWP_dom"/>
</dbReference>
<evidence type="ECO:0000259" key="15">
    <source>
        <dbReference type="PROSITE" id="PS50812"/>
    </source>
</evidence>
<dbReference type="GO" id="GO:0051718">
    <property type="term" value="F:DNA (cytosine-5-)-methyltransferase activity, acting on CpG substrates"/>
    <property type="evidence" value="ECO:0007669"/>
    <property type="project" value="TreeGrafter"/>
</dbReference>
<keyword evidence="11" id="KW-0539">Nucleus</keyword>
<dbReference type="Gene3D" id="3.30.40.10">
    <property type="entry name" value="Zinc/RING finger domain, C3HC4 (zinc finger)"/>
    <property type="match status" value="2"/>
</dbReference>
<evidence type="ECO:0000256" key="11">
    <source>
        <dbReference type="ARBA" id="ARBA00023242"/>
    </source>
</evidence>
<feature type="region of interest" description="Disordered" evidence="13">
    <location>
        <begin position="110"/>
        <end position="134"/>
    </location>
</feature>
<protein>
    <recommendedName>
        <fullName evidence="2">DNA (cytosine-5-)-methyltransferase</fullName>
        <ecNumber evidence="2">2.1.1.37</ecNumber>
    </recommendedName>
</protein>
<feature type="domain" description="PHD-type" evidence="16">
    <location>
        <begin position="987"/>
        <end position="1119"/>
    </location>
</feature>
<feature type="domain" description="PHD-type" evidence="16">
    <location>
        <begin position="1467"/>
        <end position="1599"/>
    </location>
</feature>
<feature type="active site" evidence="12">
    <location>
        <position position="1695"/>
    </location>
</feature>
<comment type="similarity">
    <text evidence="12">Belongs to the class I-like SAM-binding methyltransferase superfamily. C5-methyltransferase family.</text>
</comment>
<keyword evidence="6 12" id="KW-0949">S-adenosyl-L-methionine</keyword>
<dbReference type="GO" id="GO:0008270">
    <property type="term" value="F:zinc ion binding"/>
    <property type="evidence" value="ECO:0007669"/>
    <property type="project" value="UniProtKB-KW"/>
</dbReference>
<dbReference type="InterPro" id="IPR025766">
    <property type="entry name" value="ADD"/>
</dbReference>
<dbReference type="Gene3D" id="1.10.720.50">
    <property type="entry name" value="PWWP, helical domain"/>
    <property type="match status" value="2"/>
</dbReference>
<comment type="subcellular location">
    <subcellularLocation>
        <location evidence="1">Nucleus</location>
    </subcellularLocation>
</comment>
<dbReference type="InterPro" id="IPR013083">
    <property type="entry name" value="Znf_RING/FYVE/PHD"/>
</dbReference>
<dbReference type="InterPro" id="IPR029063">
    <property type="entry name" value="SAM-dependent_MTases_sf"/>
</dbReference>
<dbReference type="Gene3D" id="2.30.30.140">
    <property type="match status" value="1"/>
</dbReference>
<dbReference type="Pfam" id="PF00307">
    <property type="entry name" value="CH"/>
    <property type="match status" value="1"/>
</dbReference>
<dbReference type="GO" id="GO:0005634">
    <property type="term" value="C:nucleus"/>
    <property type="evidence" value="ECO:0007669"/>
    <property type="project" value="UniProtKB-SubCell"/>
</dbReference>
<keyword evidence="8" id="KW-0863">Zinc-finger</keyword>
<dbReference type="InterPro" id="IPR050390">
    <property type="entry name" value="C5-Methyltransferase"/>
</dbReference>
<feature type="domain" description="Calponin-homology (CH)" evidence="14">
    <location>
        <begin position="2"/>
        <end position="104"/>
    </location>
</feature>
<evidence type="ECO:0000256" key="4">
    <source>
        <dbReference type="ARBA" id="ARBA00022603"/>
    </source>
</evidence>
<dbReference type="Pfam" id="PF00855">
    <property type="entry name" value="PWWP"/>
    <property type="match status" value="1"/>
</dbReference>
<dbReference type="PROSITE" id="PS50812">
    <property type="entry name" value="PWWP"/>
    <property type="match status" value="1"/>
</dbReference>
<dbReference type="InterPro" id="IPR049554">
    <property type="entry name" value="DNMT3_ADD_PHD"/>
</dbReference>
<evidence type="ECO:0000256" key="2">
    <source>
        <dbReference type="ARBA" id="ARBA00011975"/>
    </source>
</evidence>
<dbReference type="SUPFAM" id="SSF53335">
    <property type="entry name" value="S-adenosyl-L-methionine-dependent methyltransferases"/>
    <property type="match status" value="2"/>
</dbReference>
<dbReference type="InterPro" id="IPR036872">
    <property type="entry name" value="CH_dom_sf"/>
</dbReference>
<dbReference type="SUPFAM" id="SSF47576">
    <property type="entry name" value="Calponin-homology domain, CH-domain"/>
    <property type="match status" value="1"/>
</dbReference>
<evidence type="ECO:0000256" key="3">
    <source>
        <dbReference type="ARBA" id="ARBA00022491"/>
    </source>
</evidence>
<dbReference type="InterPro" id="IPR040552">
    <property type="entry name" value="DNMT3_ADD_GATA1-like"/>
</dbReference>
<keyword evidence="10" id="KW-0238">DNA-binding</keyword>
<dbReference type="PROSITE" id="PS50021">
    <property type="entry name" value="CH"/>
    <property type="match status" value="1"/>
</dbReference>
<dbReference type="PANTHER" id="PTHR23068:SF53">
    <property type="entry name" value="DNA (CYTOSINE-5-)-METHYLTRANSFERASE"/>
    <property type="match status" value="1"/>
</dbReference>
<comment type="caution">
    <text evidence="17">The sequence shown here is derived from an EMBL/GenBank/DDBJ whole genome shotgun (WGS) entry which is preliminary data.</text>
</comment>
<dbReference type="EC" id="2.1.1.37" evidence="2"/>
<keyword evidence="7" id="KW-0479">Metal-binding</keyword>
<keyword evidence="4 12" id="KW-0489">Methyltransferase</keyword>
<dbReference type="InterPro" id="IPR001715">
    <property type="entry name" value="CH_dom"/>
</dbReference>
<dbReference type="Pfam" id="PF21255">
    <property type="entry name" value="DNMT3_ADD_GATA1-like"/>
    <property type="match status" value="2"/>
</dbReference>
<dbReference type="FunFam" id="3.40.50.150:FF:000008">
    <property type="entry name" value="DNA (Cytosine-5)-methyltransferase 3A isoform X1"/>
    <property type="match status" value="2"/>
</dbReference>
<evidence type="ECO:0000256" key="13">
    <source>
        <dbReference type="SAM" id="MobiDB-lite"/>
    </source>
</evidence>
<dbReference type="GO" id="GO:0000122">
    <property type="term" value="P:negative regulation of transcription by RNA polymerase II"/>
    <property type="evidence" value="ECO:0007669"/>
    <property type="project" value="TreeGrafter"/>
</dbReference>
<evidence type="ECO:0000256" key="7">
    <source>
        <dbReference type="ARBA" id="ARBA00022723"/>
    </source>
</evidence>
<gene>
    <name evidence="17" type="ORF">FQA47_021475</name>
</gene>
<evidence type="ECO:0000256" key="5">
    <source>
        <dbReference type="ARBA" id="ARBA00022679"/>
    </source>
</evidence>
<dbReference type="Gene3D" id="3.40.50.150">
    <property type="entry name" value="Vaccinia Virus protein VP39"/>
    <property type="match status" value="3"/>
</dbReference>
<evidence type="ECO:0000256" key="1">
    <source>
        <dbReference type="ARBA" id="ARBA00004123"/>
    </source>
</evidence>
<keyword evidence="5 12" id="KW-0808">Transferase</keyword>
<evidence type="ECO:0000256" key="10">
    <source>
        <dbReference type="ARBA" id="ARBA00023125"/>
    </source>
</evidence>
<evidence type="ECO:0000256" key="8">
    <source>
        <dbReference type="ARBA" id="ARBA00022771"/>
    </source>
</evidence>
<accession>A0A834C6C2</accession>
<dbReference type="Pfam" id="PF00145">
    <property type="entry name" value="DNA_methylase"/>
    <property type="match status" value="2"/>
</dbReference>
<dbReference type="InterPro" id="IPR001525">
    <property type="entry name" value="C5_MeTfrase"/>
</dbReference>
<dbReference type="Pfam" id="PF17980">
    <property type="entry name" value="ADD_DNMT3"/>
    <property type="match status" value="2"/>
</dbReference>
<keyword evidence="9" id="KW-0862">Zinc</keyword>
<dbReference type="GO" id="GO:0003677">
    <property type="term" value="F:DNA binding"/>
    <property type="evidence" value="ECO:0007669"/>
    <property type="project" value="UniProtKB-KW"/>
</dbReference>
<sequence length="1900" mass="216297">MAGTEAASLKWLNNLLKTNFKEVQDMASGAYYCQIMDCTMPGSVDMAKVKFDIQCEDDCKHNFTLLQEAFKKEGITKDIPVEELIQEDVETNSEFLKWFKVFHLKNNNKAAKENHHKSSMSASPSPENSRRDTRYTEKWKEALPWADRSSLGDDYTFCTTCQSNLHTINKGFVELQRHSDTKKHKKKAKLYKQNISPTKAPNLPLPCSDAAIHFIRSHCNSTPTNGEKLSKHFLYRTLGRRYPKDIATVCQNTPYCLYIYEGVSVGKDQHVSVMLVGFYDTQSSAHSLRFLDAFGGGDQMGYLQTLKKFKLPAENLAAVYVSGDGAASEQICSGLRELNPSAISIGPLYSIADVACCAGLKKLSGLVQELLSALEAQHFSSSIQSDDLEALLDSVYDKKSSKSFLDIGCLKFCQLVSKILEIWTDLTDHFSSRNDKEAKLICSQLQDIKVRAAFLFLKQALKPLEKFQTQTQGGSWTSMLLILEEASSLLSTYTSRFLQQNAAARYLEEHDALILRSKKSLLSSPDLDLGGEAVEDALRESDEPAALLRFREQALSFYAALTGCIAEELPLSVQALRSIAQLLSPQSWLEVTGAQVEELGNQLGVCNSADETKQLTKEFLERKTDKEAAAHASTDPDSLKEHWSRLLDDSKPSPFFRRLVLTLLSLPCPPLNPKQVFTQVLETSEVSSEEEATESDCDVSFSQKDVGIHPPNGKNTLQLLKKSMKPCEVRLTRIDSLNIDEYQENEWSHRRSSGWESGLRRRPRARTIFQAGAGTWCKPVDLDDEDKTAPDDTREERSRFGKHAPTKGQRKESYQDAKGFPVGELVWGKVKSLSLWPGMVAPWMTRSPPVGMRRVEWFGDGMFSEVNTDGLLPFSSFSRSFCKNSFASLPKYKKAIYEILELAAERSRKSFTDAQGNKEKELKMMLEWAFEGFLPTGPEGFAPPNFNEQEEPSEVSDEYLPKKRKYVSKNRTSTSTVTYNRDLLIDKIKRSGKKIEDFCLSCSSPDVDVQHPLFEGGLCLRCKENFSETLYRYDDDGYQSYCTVCCAGQEVVLCDNVNCCRCFCKDCLNLLIGDQTFEKLRDTEKWNCFMCKPSQCEGYLLLRPDWSVRVQDFFANSTALEFEPHRVYPSIPAAERRPLKVLSLFDGIATGYLVLKGLGCKVERYIASEICDDSIAVGMIKHEGKIEYVNDVRTITRKHLAEWGPFDLLIGGSPCNDLATVNPNRKGLYEGTGRLFFEFYRILNLLRPREEDNRPFFWLFENVVHMNARDKTDICRFLECNPVLIDAIHVSPAHRARYFWGNLPGMSRPVTTSLDDKVKLQDCLEIGRVARFDKVRTITTKTNCMWQGKIGQLPVTMNGKDDSLWCTEMELYVHLAAERSRKSFTDAQGNKEKELKMMLEWAFEGFLPTGPEGFAPPSMFSPSKMFKYMFYVQENESKNTELQRQKNRRSVLLSDLKLLFIDFGKITKKLMFLFFSDFCLSCSSPDVDVQHPLFEGGLCLRCKENFSETLYRYDDDGYQSYCTVCCAGQEVVLCDNVNCCRCFCKDCLNLLIGDQTFEKLRDTEKWNCFMCKPSQCEGYLLLRPDWSVRVQDFFANSTALEFEPHRVYPSIPAAERRPLKVLSLFDGIATGYLVLKGLGCKVERYIASEICDDSIAVGMIKHEGKIEYVNDVRTITRKHLAEWGPFDLLIGGSPCNDLATVNPNRKGLYEGTGRLFFEFYRILNLLRPREEDNRPFFWLFENVVHMNARDKTDICRFLECNPVLIDAIHVSPAHRARYFWGNLPGMSRPVTTSLDDKVKLQDCLEIGRVARFDKVRTITTKTNCMWQGKIGQLPVTMNGKDDSLWCTEMELIFGFPKHYTDVNNMSRMQRQRVLGRSWSVPVIRHLLAPLKDYYECEERV</sequence>
<feature type="region of interest" description="Disordered" evidence="13">
    <location>
        <begin position="780"/>
        <end position="814"/>
    </location>
</feature>
<dbReference type="GO" id="GO:0032259">
    <property type="term" value="P:methylation"/>
    <property type="evidence" value="ECO:0007669"/>
    <property type="project" value="UniProtKB-KW"/>
</dbReference>
<dbReference type="Gene3D" id="1.10.418.10">
    <property type="entry name" value="Calponin-like domain"/>
    <property type="match status" value="1"/>
</dbReference>
<evidence type="ECO:0000256" key="9">
    <source>
        <dbReference type="ARBA" id="ARBA00022833"/>
    </source>
</evidence>
<feature type="domain" description="PWWP" evidence="15">
    <location>
        <begin position="822"/>
        <end position="877"/>
    </location>
</feature>
<keyword evidence="3" id="KW-0678">Repressor</keyword>
<proteinExistence type="inferred from homology"/>
<evidence type="ECO:0000259" key="16">
    <source>
        <dbReference type="PROSITE" id="PS51533"/>
    </source>
</evidence>
<evidence type="ECO:0000313" key="17">
    <source>
        <dbReference type="EMBL" id="KAF6721245.1"/>
    </source>
</evidence>
<organism evidence="17 18">
    <name type="scientific">Oryzias melastigma</name>
    <name type="common">Marine medaka</name>
    <dbReference type="NCBI Taxonomy" id="30732"/>
    <lineage>
        <taxon>Eukaryota</taxon>
        <taxon>Metazoa</taxon>
        <taxon>Chordata</taxon>
        <taxon>Craniata</taxon>
        <taxon>Vertebrata</taxon>
        <taxon>Euteleostomi</taxon>
        <taxon>Actinopterygii</taxon>
        <taxon>Neopterygii</taxon>
        <taxon>Teleostei</taxon>
        <taxon>Neoteleostei</taxon>
        <taxon>Acanthomorphata</taxon>
        <taxon>Ovalentaria</taxon>
        <taxon>Atherinomorphae</taxon>
        <taxon>Beloniformes</taxon>
        <taxon>Adrianichthyidae</taxon>
        <taxon>Oryziinae</taxon>
        <taxon>Oryzias</taxon>
    </lineage>
</organism>
<dbReference type="PROSITE" id="PS51533">
    <property type="entry name" value="ADD"/>
    <property type="match status" value="2"/>
</dbReference>
<dbReference type="SMART" id="SM00293">
    <property type="entry name" value="PWWP"/>
    <property type="match status" value="1"/>
</dbReference>
<dbReference type="Proteomes" id="UP000646548">
    <property type="component" value="Unassembled WGS sequence"/>
</dbReference>
<dbReference type="PANTHER" id="PTHR23068">
    <property type="entry name" value="DNA CYTOSINE-5- -METHYLTRANSFERASE 3-RELATED"/>
    <property type="match status" value="1"/>
</dbReference>